<organism evidence="1 2">
    <name type="scientific">Chryseobacterium turcicum</name>
    <dbReference type="NCBI Taxonomy" id="2898076"/>
    <lineage>
        <taxon>Bacteria</taxon>
        <taxon>Pseudomonadati</taxon>
        <taxon>Bacteroidota</taxon>
        <taxon>Flavobacteriia</taxon>
        <taxon>Flavobacteriales</taxon>
        <taxon>Weeksellaceae</taxon>
        <taxon>Chryseobacterium group</taxon>
        <taxon>Chryseobacterium</taxon>
    </lineage>
</organism>
<comment type="caution">
    <text evidence="1">The sequence shown here is derived from an EMBL/GenBank/DDBJ whole genome shotgun (WGS) entry which is preliminary data.</text>
</comment>
<name>A0A9Q3YUV1_9FLAO</name>
<reference evidence="1" key="1">
    <citation type="submission" date="2021-11" db="EMBL/GenBank/DDBJ databases">
        <title>Description of novel Chryseobacterium species.</title>
        <authorList>
            <person name="Saticioglu I.B."/>
            <person name="Ay H."/>
            <person name="Altun S."/>
            <person name="Duman M."/>
        </authorList>
    </citation>
    <scope>NUCLEOTIDE SEQUENCE</scope>
    <source>
        <strain evidence="1">C-17</strain>
    </source>
</reference>
<gene>
    <name evidence="1" type="ORF">LO744_05645</name>
</gene>
<proteinExistence type="predicted"/>
<protein>
    <submittedName>
        <fullName evidence="1">Uncharacterized protein</fullName>
    </submittedName>
</protein>
<evidence type="ECO:0000313" key="2">
    <source>
        <dbReference type="Proteomes" id="UP001108025"/>
    </source>
</evidence>
<dbReference type="EMBL" id="JAJNAY010000001">
    <property type="protein sequence ID" value="MCD1116339.1"/>
    <property type="molecule type" value="Genomic_DNA"/>
</dbReference>
<sequence length="67" mass="7679">MNHIPFYSIIKRSFAKYIISPLEVKSKIEFSSFSNALKLVIFTPLILISFTRQLLSHTNNTFASEAN</sequence>
<keyword evidence="2" id="KW-1185">Reference proteome</keyword>
<accession>A0A9Q3YUV1</accession>
<dbReference type="AlphaFoldDB" id="A0A9Q3YUV1"/>
<dbReference type="RefSeq" id="WP_230667700.1">
    <property type="nucleotide sequence ID" value="NZ_JAJNAY010000001.1"/>
</dbReference>
<dbReference type="Proteomes" id="UP001108025">
    <property type="component" value="Unassembled WGS sequence"/>
</dbReference>
<evidence type="ECO:0000313" key="1">
    <source>
        <dbReference type="EMBL" id="MCD1116339.1"/>
    </source>
</evidence>